<gene>
    <name evidence="2" type="ORF">CANTEDRAFT_136869</name>
</gene>
<dbReference type="GO" id="GO:0046872">
    <property type="term" value="F:metal ion binding"/>
    <property type="evidence" value="ECO:0007669"/>
    <property type="project" value="UniProtKB-KW"/>
</dbReference>
<dbReference type="GO" id="GO:0016798">
    <property type="term" value="F:hydrolase activity, acting on glycosyl bonds"/>
    <property type="evidence" value="ECO:0007669"/>
    <property type="project" value="TreeGrafter"/>
</dbReference>
<sequence>MQIDTSGLRVEVDNRTASYTSVHSSDGELIIACSDMTIVEEDLTDHALKHIEAFKPSTVVLDCNLSLKTINNVLAHVQISSGRIIIEPTSLVKSRKIGSLNHPVDLITPTVNEMNAIYESIDQNGRFNDDWFEVIDTLKLDDIQRFILKGKLLELYNEGIIQKCFRILPFARNILLKLGKHGVLTLGQTKESIFMAARKSQIQTANFYIDYYPVPPENENLEIVNMTGAGDSMLGYLISHYRTLDKEKLMRNCQLASGLSISHAEAINPHLKNIQ</sequence>
<dbReference type="HOGENOM" id="CLU_056966_0_0_1"/>
<accession>G3BDV1</accession>
<proteinExistence type="predicted"/>
<dbReference type="OrthoDB" id="198885at2759"/>
<dbReference type="SUPFAM" id="SSF53613">
    <property type="entry name" value="Ribokinase-like"/>
    <property type="match status" value="1"/>
</dbReference>
<dbReference type="Gene3D" id="3.40.1190.20">
    <property type="match status" value="1"/>
</dbReference>
<dbReference type="GO" id="GO:0005737">
    <property type="term" value="C:cytoplasm"/>
    <property type="evidence" value="ECO:0007669"/>
    <property type="project" value="TreeGrafter"/>
</dbReference>
<dbReference type="InterPro" id="IPR029056">
    <property type="entry name" value="Ribokinase-like"/>
</dbReference>
<dbReference type="PANTHER" id="PTHR42909:SF1">
    <property type="entry name" value="CARBOHYDRATE KINASE PFKB DOMAIN-CONTAINING PROTEIN"/>
    <property type="match status" value="1"/>
</dbReference>
<evidence type="ECO:0000313" key="2">
    <source>
        <dbReference type="EMBL" id="EGV60386.1"/>
    </source>
</evidence>
<dbReference type="GO" id="GO:0004730">
    <property type="term" value="F:pseudouridylate synthase activity"/>
    <property type="evidence" value="ECO:0007669"/>
    <property type="project" value="TreeGrafter"/>
</dbReference>
<evidence type="ECO:0000256" key="1">
    <source>
        <dbReference type="ARBA" id="ARBA00022723"/>
    </source>
</evidence>
<evidence type="ECO:0008006" key="4">
    <source>
        <dbReference type="Google" id="ProtNLM"/>
    </source>
</evidence>
<dbReference type="STRING" id="590646.G3BDV1"/>
<dbReference type="PANTHER" id="PTHR42909">
    <property type="entry name" value="ZGC:136858"/>
    <property type="match status" value="1"/>
</dbReference>
<protein>
    <recommendedName>
        <fullName evidence="4">Carbohydrate kinase PfkB domain-containing protein</fullName>
    </recommendedName>
</protein>
<dbReference type="eggNOG" id="KOG3009">
    <property type="taxonomic scope" value="Eukaryota"/>
</dbReference>
<organism evidence="3">
    <name type="scientific">Candida tenuis (strain ATCC 10573 / BCRC 21748 / CBS 615 / JCM 9827 / NBRC 10315 / NRRL Y-1498 / VKM Y-70)</name>
    <name type="common">Yeast</name>
    <name type="synonym">Yamadazyma tenuis</name>
    <dbReference type="NCBI Taxonomy" id="590646"/>
    <lineage>
        <taxon>Eukaryota</taxon>
        <taxon>Fungi</taxon>
        <taxon>Dikarya</taxon>
        <taxon>Ascomycota</taxon>
        <taxon>Saccharomycotina</taxon>
        <taxon>Pichiomycetes</taxon>
        <taxon>Debaryomycetaceae</taxon>
        <taxon>Yamadazyma</taxon>
    </lineage>
</organism>
<evidence type="ECO:0000313" key="3">
    <source>
        <dbReference type="Proteomes" id="UP000000707"/>
    </source>
</evidence>
<reference evidence="2 3" key="1">
    <citation type="journal article" date="2011" name="Proc. Natl. Acad. Sci. U.S.A.">
        <title>Comparative genomics of xylose-fermenting fungi for enhanced biofuel production.</title>
        <authorList>
            <person name="Wohlbach D.J."/>
            <person name="Kuo A."/>
            <person name="Sato T.K."/>
            <person name="Potts K.M."/>
            <person name="Salamov A.A."/>
            <person name="LaButti K.M."/>
            <person name="Sun H."/>
            <person name="Clum A."/>
            <person name="Pangilinan J.L."/>
            <person name="Lindquist E.A."/>
            <person name="Lucas S."/>
            <person name="Lapidus A."/>
            <person name="Jin M."/>
            <person name="Gunawan C."/>
            <person name="Balan V."/>
            <person name="Dale B.E."/>
            <person name="Jeffries T.W."/>
            <person name="Zinkel R."/>
            <person name="Barry K.W."/>
            <person name="Grigoriev I.V."/>
            <person name="Gasch A.P."/>
        </authorList>
    </citation>
    <scope>NUCLEOTIDE SEQUENCE [LARGE SCALE GENOMIC DNA]</scope>
    <source>
        <strain evidence="3">ATCC 10573 / BCRC 21748 / CBS 615 / JCM 9827 / NBRC 10315 / NRRL Y-1498 / VKM Y-70</strain>
    </source>
</reference>
<dbReference type="EMBL" id="GL996528">
    <property type="protein sequence ID" value="EGV60386.1"/>
    <property type="molecule type" value="Genomic_DNA"/>
</dbReference>
<keyword evidence="1" id="KW-0479">Metal-binding</keyword>
<dbReference type="Proteomes" id="UP000000707">
    <property type="component" value="Unassembled WGS sequence"/>
</dbReference>
<name>G3BDV1_CANTC</name>
<keyword evidence="3" id="KW-1185">Reference proteome</keyword>
<dbReference type="AlphaFoldDB" id="G3BDV1"/>